<proteinExistence type="predicted"/>
<protein>
    <submittedName>
        <fullName evidence="1">Uncharacterized protein</fullName>
    </submittedName>
</protein>
<gene>
    <name evidence="1" type="ORF">FRUB_04840</name>
</gene>
<reference evidence="2" key="1">
    <citation type="submission" date="2017-06" db="EMBL/GenBank/DDBJ databases">
        <title>Genome analysis of Fimbriiglobus ruber SP5, the first member of the order Planctomycetales with confirmed chitinolytic capability.</title>
        <authorList>
            <person name="Ravin N.V."/>
            <person name="Rakitin A.L."/>
            <person name="Ivanova A.A."/>
            <person name="Beletsky A.V."/>
            <person name="Kulichevskaya I.S."/>
            <person name="Mardanov A.V."/>
            <person name="Dedysh S.N."/>
        </authorList>
    </citation>
    <scope>NUCLEOTIDE SEQUENCE [LARGE SCALE GENOMIC DNA]</scope>
    <source>
        <strain evidence="2">SP5</strain>
    </source>
</reference>
<organism evidence="1 2">
    <name type="scientific">Fimbriiglobus ruber</name>
    <dbReference type="NCBI Taxonomy" id="1908690"/>
    <lineage>
        <taxon>Bacteria</taxon>
        <taxon>Pseudomonadati</taxon>
        <taxon>Planctomycetota</taxon>
        <taxon>Planctomycetia</taxon>
        <taxon>Gemmatales</taxon>
        <taxon>Gemmataceae</taxon>
        <taxon>Fimbriiglobus</taxon>
    </lineage>
</organism>
<dbReference type="RefSeq" id="WP_088255899.1">
    <property type="nucleotide sequence ID" value="NZ_NIDE01000007.1"/>
</dbReference>
<name>A0A225DQR5_9BACT</name>
<keyword evidence="2" id="KW-1185">Reference proteome</keyword>
<comment type="caution">
    <text evidence="1">The sequence shown here is derived from an EMBL/GenBank/DDBJ whole genome shotgun (WGS) entry which is preliminary data.</text>
</comment>
<dbReference type="AlphaFoldDB" id="A0A225DQR5"/>
<accession>A0A225DQR5</accession>
<evidence type="ECO:0000313" key="1">
    <source>
        <dbReference type="EMBL" id="OWK40948.1"/>
    </source>
</evidence>
<evidence type="ECO:0000313" key="2">
    <source>
        <dbReference type="Proteomes" id="UP000214646"/>
    </source>
</evidence>
<sequence length="73" mass="8206">MSKTAEAVWQESQSLAESERLELAARILDSVRADGLDWALDDADFAAELDRRSADQDTGHSWADIRSELERDL</sequence>
<dbReference type="Proteomes" id="UP000214646">
    <property type="component" value="Unassembled WGS sequence"/>
</dbReference>
<dbReference type="EMBL" id="NIDE01000007">
    <property type="protein sequence ID" value="OWK40948.1"/>
    <property type="molecule type" value="Genomic_DNA"/>
</dbReference>